<evidence type="ECO:0000256" key="2">
    <source>
        <dbReference type="ARBA" id="ARBA00023027"/>
    </source>
</evidence>
<accession>A0A5B2WQB2</accession>
<evidence type="ECO:0000313" key="4">
    <source>
        <dbReference type="EMBL" id="KAA2252716.1"/>
    </source>
</evidence>
<keyword evidence="1" id="KW-0560">Oxidoreductase</keyword>
<reference evidence="4 5" key="1">
    <citation type="submission" date="2019-09" db="EMBL/GenBank/DDBJ databases">
        <title>Goodfellowia gen. nov., a new genus of the Pseudonocardineae related to Actinoalloteichus, containing Goodfellowia coeruleoviolacea gen. nov., comb. nov. gen. nov., comb. nov.</title>
        <authorList>
            <person name="Labeda D."/>
        </authorList>
    </citation>
    <scope>NUCLEOTIDE SEQUENCE [LARGE SCALE GENOMIC DNA]</scope>
    <source>
        <strain evidence="4 5">AN110305</strain>
    </source>
</reference>
<dbReference type="Gene3D" id="3.40.50.720">
    <property type="entry name" value="NAD(P)-binding Rossmann-like Domain"/>
    <property type="match status" value="2"/>
</dbReference>
<keyword evidence="2" id="KW-0520">NAD</keyword>
<evidence type="ECO:0000313" key="5">
    <source>
        <dbReference type="Proteomes" id="UP000323454"/>
    </source>
</evidence>
<organism evidence="4 5">
    <name type="scientific">Solihabitans fulvus</name>
    <dbReference type="NCBI Taxonomy" id="1892852"/>
    <lineage>
        <taxon>Bacteria</taxon>
        <taxon>Bacillati</taxon>
        <taxon>Actinomycetota</taxon>
        <taxon>Actinomycetes</taxon>
        <taxon>Pseudonocardiales</taxon>
        <taxon>Pseudonocardiaceae</taxon>
        <taxon>Solihabitans</taxon>
    </lineage>
</organism>
<dbReference type="GO" id="GO:0051287">
    <property type="term" value="F:NAD binding"/>
    <property type="evidence" value="ECO:0007669"/>
    <property type="project" value="InterPro"/>
</dbReference>
<keyword evidence="5" id="KW-1185">Reference proteome</keyword>
<dbReference type="SUPFAM" id="SSF51735">
    <property type="entry name" value="NAD(P)-binding Rossmann-fold domains"/>
    <property type="match status" value="1"/>
</dbReference>
<reference evidence="4 5" key="2">
    <citation type="submission" date="2019-09" db="EMBL/GenBank/DDBJ databases">
        <authorList>
            <person name="Jin C."/>
        </authorList>
    </citation>
    <scope>NUCLEOTIDE SEQUENCE [LARGE SCALE GENOMIC DNA]</scope>
    <source>
        <strain evidence="4 5">AN110305</strain>
    </source>
</reference>
<comment type="caution">
    <text evidence="4">The sequence shown here is derived from an EMBL/GenBank/DDBJ whole genome shotgun (WGS) entry which is preliminary data.</text>
</comment>
<dbReference type="InterPro" id="IPR006140">
    <property type="entry name" value="D-isomer_DH_NAD-bd"/>
</dbReference>
<dbReference type="CDD" id="cd05300">
    <property type="entry name" value="2-Hacid_dh_1"/>
    <property type="match status" value="1"/>
</dbReference>
<evidence type="ECO:0000256" key="1">
    <source>
        <dbReference type="ARBA" id="ARBA00023002"/>
    </source>
</evidence>
<proteinExistence type="predicted"/>
<evidence type="ECO:0000259" key="3">
    <source>
        <dbReference type="Pfam" id="PF02826"/>
    </source>
</evidence>
<dbReference type="InterPro" id="IPR036291">
    <property type="entry name" value="NAD(P)-bd_dom_sf"/>
</dbReference>
<dbReference type="Proteomes" id="UP000323454">
    <property type="component" value="Unassembled WGS sequence"/>
</dbReference>
<dbReference type="RefSeq" id="WP_149854171.1">
    <property type="nucleotide sequence ID" value="NZ_VUOB01000073.1"/>
</dbReference>
<dbReference type="PANTHER" id="PTHR43333">
    <property type="entry name" value="2-HACID_DH_C DOMAIN-CONTAINING PROTEIN"/>
    <property type="match status" value="1"/>
</dbReference>
<sequence length="347" mass="37245">MSTEPTRPVDVLIASPLRPEHVELIAAVDPRVRVHYAPDLLPVPAHAADHTGTPRELTAEQRRRWRDLLAVAEVSFGLDWSDPAAMPANCPRLRWVQGTSAGMGGYLAAVDLLDADFAITTAAGVHGRPLAEFAVAGVLHFVKDVPGLLADKAEHRWVRRLTAQLAGRRVLVVGLGGIGREMVAVFAALGAEVRGIGRAGRGYDIPDLAETRSFEDLDGALPDTDVLVLCCPLTEQTTGLLSRARLDLLPRQAIVVNVARGAVLDEPALLDALRSGRLAGACLDVVATEPLPADSPVWDTPNLLLSPHSAANAAEENERIVTLFAQNLLRYLAGRPLRNLFDPARGY</sequence>
<dbReference type="EMBL" id="VUOB01000073">
    <property type="protein sequence ID" value="KAA2252716.1"/>
    <property type="molecule type" value="Genomic_DNA"/>
</dbReference>
<dbReference type="Pfam" id="PF02826">
    <property type="entry name" value="2-Hacid_dh_C"/>
    <property type="match status" value="1"/>
</dbReference>
<gene>
    <name evidence="4" type="ORF">F0L68_34960</name>
</gene>
<dbReference type="GO" id="GO:0016491">
    <property type="term" value="F:oxidoreductase activity"/>
    <property type="evidence" value="ECO:0007669"/>
    <property type="project" value="UniProtKB-KW"/>
</dbReference>
<dbReference type="AlphaFoldDB" id="A0A5B2WQB2"/>
<protein>
    <submittedName>
        <fullName evidence="4">D-2-hydroxyacid dehydrogenase</fullName>
    </submittedName>
</protein>
<name>A0A5B2WQB2_9PSEU</name>
<feature type="domain" description="D-isomer specific 2-hydroxyacid dehydrogenase NAD-binding" evidence="3">
    <location>
        <begin position="137"/>
        <end position="310"/>
    </location>
</feature>
<dbReference type="OrthoDB" id="4324715at2"/>
<dbReference type="PANTHER" id="PTHR43333:SF1">
    <property type="entry name" value="D-ISOMER SPECIFIC 2-HYDROXYACID DEHYDROGENASE NAD-BINDING DOMAIN-CONTAINING PROTEIN"/>
    <property type="match status" value="1"/>
</dbReference>